<sequence length="209" mass="22448">MKNATPHLLALLCLLSVRPVALAASHVELNVLGRITPHACDVLLSDNGMVDHGKVPARSLNQYELSPLPGRQLELSVSCNEPLLFVLVGVDSRADSSLGPGFYYGLGWNVHAPAERLGTVSLAYRNAVADGQPALVLASSNEGLTWFPESNAYPNNYMGFAKPGTLVPEPHRLLIATLQINTSINAATFLTLNQEVPLDGAIVLDLRYL</sequence>
<dbReference type="InterPro" id="IPR010546">
    <property type="entry name" value="DUF1120"/>
</dbReference>
<gene>
    <name evidence="2" type="ORF">BLL42_08690</name>
</gene>
<dbReference type="RefSeq" id="WP_071551728.1">
    <property type="nucleotide sequence ID" value="NZ_CP017886.1"/>
</dbReference>
<accession>A0A1J0EI48</accession>
<feature type="signal peptide" evidence="1">
    <location>
        <begin position="1"/>
        <end position="23"/>
    </location>
</feature>
<evidence type="ECO:0000256" key="1">
    <source>
        <dbReference type="SAM" id="SignalP"/>
    </source>
</evidence>
<dbReference type="AlphaFoldDB" id="A0A1J0EI48"/>
<reference evidence="3" key="1">
    <citation type="submission" date="2016-10" db="EMBL/GenBank/DDBJ databases">
        <title>Pseudomonas frederiksbergensis ERGS4:02 complete genome.</title>
        <authorList>
            <person name="Kumar R."/>
            <person name="Acharya V."/>
            <person name="Singh D."/>
        </authorList>
    </citation>
    <scope>NUCLEOTIDE SEQUENCE [LARGE SCALE GENOMIC DNA]</scope>
    <source>
        <strain evidence="3">ERGS4:02</strain>
    </source>
</reference>
<name>A0A1J0EI48_9PSED</name>
<dbReference type="Pfam" id="PF06551">
    <property type="entry name" value="DUF1120"/>
    <property type="match status" value="1"/>
</dbReference>
<feature type="chain" id="PRO_5009610821" description="DUF1120 domain-containing protein" evidence="1">
    <location>
        <begin position="24"/>
        <end position="209"/>
    </location>
</feature>
<protein>
    <recommendedName>
        <fullName evidence="4">DUF1120 domain-containing protein</fullName>
    </recommendedName>
</protein>
<proteinExistence type="predicted"/>
<evidence type="ECO:0000313" key="2">
    <source>
        <dbReference type="EMBL" id="APC15805.1"/>
    </source>
</evidence>
<dbReference type="Proteomes" id="UP000182567">
    <property type="component" value="Chromosome"/>
</dbReference>
<organism evidence="2 3">
    <name type="scientific">Pseudomonas frederiksbergensis</name>
    <dbReference type="NCBI Taxonomy" id="104087"/>
    <lineage>
        <taxon>Bacteria</taxon>
        <taxon>Pseudomonadati</taxon>
        <taxon>Pseudomonadota</taxon>
        <taxon>Gammaproteobacteria</taxon>
        <taxon>Pseudomonadales</taxon>
        <taxon>Pseudomonadaceae</taxon>
        <taxon>Pseudomonas</taxon>
    </lineage>
</organism>
<dbReference type="OrthoDB" id="6602106at2"/>
<evidence type="ECO:0000313" key="3">
    <source>
        <dbReference type="Proteomes" id="UP000182567"/>
    </source>
</evidence>
<dbReference type="GeneID" id="46908307"/>
<dbReference type="EMBL" id="CP017886">
    <property type="protein sequence ID" value="APC15805.1"/>
    <property type="molecule type" value="Genomic_DNA"/>
</dbReference>
<evidence type="ECO:0008006" key="4">
    <source>
        <dbReference type="Google" id="ProtNLM"/>
    </source>
</evidence>
<keyword evidence="1" id="KW-0732">Signal</keyword>